<protein>
    <recommendedName>
        <fullName evidence="1">Phage tail assembly chaperone-like domain-containing protein</fullName>
    </recommendedName>
</protein>
<reference evidence="2" key="1">
    <citation type="submission" date="2021-03" db="EMBL/GenBank/DDBJ databases">
        <title>Genomic analysis provides insights into the functional capacity of soil bacteria communities inhabiting an altitudinal gradient in the Atacama Desert.</title>
        <authorList>
            <person name="Gonzalez M."/>
            <person name="Maldonado J."/>
            <person name="Maza F."/>
            <person name="Hodar C."/>
            <person name="Cortes M."/>
            <person name="Palma R."/>
            <person name="Andreani C."/>
            <person name="Gaete A."/>
            <person name="Vasquez-Dean J."/>
            <person name="Acuna V."/>
            <person name="Aguado M."/>
            <person name="Mandakovic D."/>
            <person name="Latorre M."/>
            <person name="Orellana A."/>
            <person name="Gutierrez R."/>
            <person name="Montecino M."/>
            <person name="Allende M."/>
            <person name="Maass A."/>
            <person name="Cambiazo V."/>
        </authorList>
    </citation>
    <scope>NUCLEOTIDE SEQUENCE</scope>
    <source>
        <strain evidence="2">ISL-25</strain>
    </source>
</reference>
<evidence type="ECO:0000313" key="2">
    <source>
        <dbReference type="EMBL" id="MBT2330907.1"/>
    </source>
</evidence>
<accession>A0A944DLD9</accession>
<evidence type="ECO:0000259" key="1">
    <source>
        <dbReference type="Pfam" id="PF16778"/>
    </source>
</evidence>
<dbReference type="RefSeq" id="WP_214915519.1">
    <property type="nucleotide sequence ID" value="NZ_JAGGNX010000007.1"/>
</dbReference>
<name>A0A944DLD9_PSEFL</name>
<organism evidence="2 3">
    <name type="scientific">Pseudomonas fluorescens</name>
    <dbReference type="NCBI Taxonomy" id="294"/>
    <lineage>
        <taxon>Bacteria</taxon>
        <taxon>Pseudomonadati</taxon>
        <taxon>Pseudomonadota</taxon>
        <taxon>Gammaproteobacteria</taxon>
        <taxon>Pseudomonadales</taxon>
        <taxon>Pseudomonadaceae</taxon>
        <taxon>Pseudomonas</taxon>
    </lineage>
</organism>
<proteinExistence type="predicted"/>
<gene>
    <name evidence="2" type="ORF">J7E47_19525</name>
</gene>
<dbReference type="InterPro" id="IPR031893">
    <property type="entry name" value="Phage_tail_APC"/>
</dbReference>
<dbReference type="Proteomes" id="UP000692896">
    <property type="component" value="Unassembled WGS sequence"/>
</dbReference>
<sequence length="149" mass="16776">MNEFTVLFSPSTCGAYIPGINTSDIPEDVIEVPRAYWLSLLQQLAMSAKKISVNPDNGYPILVDPPPLTSGQAAENEYAWRNAQLSATDRLVARDRDEMDDGSGTTLDQTQYTQLQTYRRALRDWPQDELFPAAEYRPVAPPWLAEQLQ</sequence>
<feature type="domain" description="Phage tail assembly chaperone-like" evidence="1">
    <location>
        <begin position="76"/>
        <end position="141"/>
    </location>
</feature>
<comment type="caution">
    <text evidence="2">The sequence shown here is derived from an EMBL/GenBank/DDBJ whole genome shotgun (WGS) entry which is preliminary data.</text>
</comment>
<dbReference type="Pfam" id="PF16778">
    <property type="entry name" value="Phage_tail_APC"/>
    <property type="match status" value="1"/>
</dbReference>
<evidence type="ECO:0000313" key="3">
    <source>
        <dbReference type="Proteomes" id="UP000692896"/>
    </source>
</evidence>
<dbReference type="EMBL" id="JAGGOB010000042">
    <property type="protein sequence ID" value="MBT2330907.1"/>
    <property type="molecule type" value="Genomic_DNA"/>
</dbReference>
<dbReference type="AlphaFoldDB" id="A0A944DLD9"/>